<evidence type="ECO:0000313" key="2">
    <source>
        <dbReference type="EMBL" id="KAK9844380.1"/>
    </source>
</evidence>
<feature type="compositionally biased region" description="Low complexity" evidence="1">
    <location>
        <begin position="213"/>
        <end position="222"/>
    </location>
</feature>
<organism evidence="2 3">
    <name type="scientific">Apatococcus lobatus</name>
    <dbReference type="NCBI Taxonomy" id="904363"/>
    <lineage>
        <taxon>Eukaryota</taxon>
        <taxon>Viridiplantae</taxon>
        <taxon>Chlorophyta</taxon>
        <taxon>core chlorophytes</taxon>
        <taxon>Trebouxiophyceae</taxon>
        <taxon>Chlorellales</taxon>
        <taxon>Chlorellaceae</taxon>
        <taxon>Apatococcus</taxon>
    </lineage>
</organism>
<evidence type="ECO:0000313" key="3">
    <source>
        <dbReference type="Proteomes" id="UP001438707"/>
    </source>
</evidence>
<reference evidence="2 3" key="1">
    <citation type="journal article" date="2024" name="Nat. Commun.">
        <title>Phylogenomics reveals the evolutionary origins of lichenization in chlorophyte algae.</title>
        <authorList>
            <person name="Puginier C."/>
            <person name="Libourel C."/>
            <person name="Otte J."/>
            <person name="Skaloud P."/>
            <person name="Haon M."/>
            <person name="Grisel S."/>
            <person name="Petersen M."/>
            <person name="Berrin J.G."/>
            <person name="Delaux P.M."/>
            <person name="Dal Grande F."/>
            <person name="Keller J."/>
        </authorList>
    </citation>
    <scope>NUCLEOTIDE SEQUENCE [LARGE SCALE GENOMIC DNA]</scope>
    <source>
        <strain evidence="2 3">SAG 2145</strain>
    </source>
</reference>
<dbReference type="AlphaFoldDB" id="A0AAW1SD42"/>
<gene>
    <name evidence="2" type="ORF">WJX74_001705</name>
</gene>
<proteinExistence type="predicted"/>
<dbReference type="Proteomes" id="UP001438707">
    <property type="component" value="Unassembled WGS sequence"/>
</dbReference>
<accession>A0AAW1SD42</accession>
<protein>
    <submittedName>
        <fullName evidence="2">Uncharacterized protein</fullName>
    </submittedName>
</protein>
<name>A0AAW1SD42_9CHLO</name>
<sequence>MGNASSHTHTNTNGTGLVGILFCSANPSGVDGRAYAYADSMNLDRPILDGCVFQGTTSPTARNLALTSPQVVVYHVFYREAKTSYTYWGAAERTSWALTLHAPSGVQLPAATLGRRPDLDLLTAGQPLSTQVPPCVRTFYLGQPRLRNVGIWHTAAFAALLGRLLGREPDWLDLPSVHVDGTHTRGIYVFDVVARALFGGGRYKTLTPPPPAAGVSPAPVLPDTSDADSDIDIVEEEDESPAPPVEAQEAGQAPGAAFVFPFQVDAARNPTTDITVVVHGRFTRGNASRTATRTFRTADLVSGGVTVTLI</sequence>
<comment type="caution">
    <text evidence="2">The sequence shown here is derived from an EMBL/GenBank/DDBJ whole genome shotgun (WGS) entry which is preliminary data.</text>
</comment>
<keyword evidence="3" id="KW-1185">Reference proteome</keyword>
<evidence type="ECO:0000256" key="1">
    <source>
        <dbReference type="SAM" id="MobiDB-lite"/>
    </source>
</evidence>
<dbReference type="EMBL" id="JALJOS010000001">
    <property type="protein sequence ID" value="KAK9844380.1"/>
    <property type="molecule type" value="Genomic_DNA"/>
</dbReference>
<feature type="region of interest" description="Disordered" evidence="1">
    <location>
        <begin position="207"/>
        <end position="227"/>
    </location>
</feature>